<dbReference type="InterPro" id="IPR038750">
    <property type="entry name" value="YczE/YyaS-like"/>
</dbReference>
<feature type="transmembrane region" description="Helical" evidence="1">
    <location>
        <begin position="160"/>
        <end position="184"/>
    </location>
</feature>
<feature type="transmembrane region" description="Helical" evidence="1">
    <location>
        <begin position="115"/>
        <end position="139"/>
    </location>
</feature>
<reference evidence="2 3" key="1">
    <citation type="submission" date="2018-08" db="EMBL/GenBank/DDBJ databases">
        <title>A genome reference for cultivated species of the human gut microbiota.</title>
        <authorList>
            <person name="Zou Y."/>
            <person name="Xue W."/>
            <person name="Luo G."/>
        </authorList>
    </citation>
    <scope>NUCLEOTIDE SEQUENCE [LARGE SCALE GENOMIC DNA]</scope>
    <source>
        <strain evidence="2 3">AM25-21AC</strain>
    </source>
</reference>
<feature type="transmembrane region" description="Helical" evidence="1">
    <location>
        <begin position="75"/>
        <end position="95"/>
    </location>
</feature>
<dbReference type="Pfam" id="PF19700">
    <property type="entry name" value="DUF6198"/>
    <property type="match status" value="1"/>
</dbReference>
<feature type="transmembrane region" description="Helical" evidence="1">
    <location>
        <begin position="9"/>
        <end position="30"/>
    </location>
</feature>
<name>A0A414NW76_9FIRM</name>
<gene>
    <name evidence="2" type="ORF">DW674_08025</name>
</gene>
<dbReference type="PANTHER" id="PTHR40078:SF1">
    <property type="entry name" value="INTEGRAL MEMBRANE PROTEIN"/>
    <property type="match status" value="1"/>
</dbReference>
<dbReference type="Proteomes" id="UP000283442">
    <property type="component" value="Unassembled WGS sequence"/>
</dbReference>
<keyword evidence="1" id="KW-0812">Transmembrane</keyword>
<dbReference type="AlphaFoldDB" id="A0A414NW76"/>
<evidence type="ECO:0000313" key="2">
    <source>
        <dbReference type="EMBL" id="RHF51317.1"/>
    </source>
</evidence>
<keyword evidence="1" id="KW-0472">Membrane</keyword>
<accession>A0A414NW76</accession>
<comment type="caution">
    <text evidence="2">The sequence shown here is derived from an EMBL/GenBank/DDBJ whole genome shotgun (WGS) entry which is preliminary data.</text>
</comment>
<evidence type="ECO:0000256" key="1">
    <source>
        <dbReference type="SAM" id="Phobius"/>
    </source>
</evidence>
<organism evidence="2 3">
    <name type="scientific">Mitsuokella multacida</name>
    <dbReference type="NCBI Taxonomy" id="52226"/>
    <lineage>
        <taxon>Bacteria</taxon>
        <taxon>Bacillati</taxon>
        <taxon>Bacillota</taxon>
        <taxon>Negativicutes</taxon>
        <taxon>Selenomonadales</taxon>
        <taxon>Selenomonadaceae</taxon>
        <taxon>Mitsuokella</taxon>
    </lineage>
</organism>
<evidence type="ECO:0000313" key="3">
    <source>
        <dbReference type="Proteomes" id="UP000283442"/>
    </source>
</evidence>
<keyword evidence="1" id="KW-1133">Transmembrane helix</keyword>
<sequence>MKREMRRKLMAVSGVMICGASVGIFQKIALGTDPFTCFVTGIANVFGSTYSTWYVILTGIMLAGVAVLHRHYIGFATLINLFLTGMAADVMHGLLDLLLPDPTFGTRCLLMAFNVLLMSLGASLYYVANLGVSAYDAVALMASECYHIASFRVCRVTTDACCVAVGFFLAADVGLGTVITAFFMGPVVQWFTEHLALPLLNGRTPRKQVVPREA</sequence>
<protein>
    <submittedName>
        <fullName evidence="2">Tat pathway signal sequence</fullName>
    </submittedName>
</protein>
<dbReference type="PANTHER" id="PTHR40078">
    <property type="entry name" value="INTEGRAL MEMBRANE PROTEIN-RELATED"/>
    <property type="match status" value="1"/>
</dbReference>
<feature type="transmembrane region" description="Helical" evidence="1">
    <location>
        <begin position="50"/>
        <end position="68"/>
    </location>
</feature>
<dbReference type="OrthoDB" id="9814474at2"/>
<dbReference type="RefSeq" id="WP_118176282.1">
    <property type="nucleotide sequence ID" value="NZ_CAKZTC010000007.1"/>
</dbReference>
<dbReference type="EMBL" id="QRHE01000007">
    <property type="protein sequence ID" value="RHF51317.1"/>
    <property type="molecule type" value="Genomic_DNA"/>
</dbReference>
<proteinExistence type="predicted"/>